<dbReference type="InterPro" id="IPR001236">
    <property type="entry name" value="Lactate/malate_DH_N"/>
</dbReference>
<dbReference type="InterPro" id="IPR015955">
    <property type="entry name" value="Lactate_DH/Glyco_Ohase_4_C"/>
</dbReference>
<dbReference type="GO" id="GO:0006089">
    <property type="term" value="P:lactate metabolic process"/>
    <property type="evidence" value="ECO:0007669"/>
    <property type="project" value="TreeGrafter"/>
</dbReference>
<keyword evidence="5" id="KW-1185">Reference proteome</keyword>
<dbReference type="OrthoDB" id="6270329at2759"/>
<evidence type="ECO:0000313" key="5">
    <source>
        <dbReference type="Proteomes" id="UP000249757"/>
    </source>
</evidence>
<dbReference type="Proteomes" id="UP000249757">
    <property type="component" value="Unassembled WGS sequence"/>
</dbReference>
<dbReference type="EMBL" id="NRDI02000005">
    <property type="protein sequence ID" value="KAI1516303.1"/>
    <property type="molecule type" value="Genomic_DNA"/>
</dbReference>
<dbReference type="Pfam" id="PF00056">
    <property type="entry name" value="Ldh_1_N"/>
    <property type="match status" value="1"/>
</dbReference>
<dbReference type="OMA" id="THLDSMR"/>
<comment type="similarity">
    <text evidence="3">Belongs to the LDH/MDH superfamily.</text>
</comment>
<dbReference type="PIRSF" id="PIRSF000102">
    <property type="entry name" value="Lac_mal_DH"/>
    <property type="match status" value="1"/>
</dbReference>
<accession>A0A2W1GBE8</accession>
<dbReference type="PRINTS" id="PR00086">
    <property type="entry name" value="LLDHDRGNASE"/>
</dbReference>
<evidence type="ECO:0000313" key="4">
    <source>
        <dbReference type="EMBL" id="KAI1516303.1"/>
    </source>
</evidence>
<gene>
    <name evidence="4" type="ORF">Ptr86124_004840</name>
</gene>
<evidence type="ECO:0000256" key="1">
    <source>
        <dbReference type="ARBA" id="ARBA00023002"/>
    </source>
</evidence>
<dbReference type="InterPro" id="IPR036291">
    <property type="entry name" value="NAD(P)-bd_dom_sf"/>
</dbReference>
<protein>
    <submittedName>
        <fullName evidence="4">L-lactate dehydrogenase</fullName>
    </submittedName>
</protein>
<evidence type="ECO:0000256" key="3">
    <source>
        <dbReference type="RuleBase" id="RU003369"/>
    </source>
</evidence>
<evidence type="ECO:0000256" key="2">
    <source>
        <dbReference type="ARBA" id="ARBA00023027"/>
    </source>
</evidence>
<proteinExistence type="inferred from homology"/>
<dbReference type="InterPro" id="IPR001557">
    <property type="entry name" value="L-lactate/malate_DH"/>
</dbReference>
<keyword evidence="2" id="KW-0520">NAD</keyword>
<dbReference type="PANTHER" id="PTHR43128">
    <property type="entry name" value="L-2-HYDROXYCARBOXYLATE DEHYDROGENASE (NAD(P)(+))"/>
    <property type="match status" value="1"/>
</dbReference>
<keyword evidence="1 3" id="KW-0560">Oxidoreductase</keyword>
<name>A0A2W1GBE8_9PLEO</name>
<dbReference type="PANTHER" id="PTHR43128:SF16">
    <property type="entry name" value="L-LACTATE DEHYDROGENASE"/>
    <property type="match status" value="1"/>
</dbReference>
<dbReference type="Gene3D" id="3.90.110.10">
    <property type="entry name" value="Lactate dehydrogenase/glycoside hydrolase, family 4, C-terminal"/>
    <property type="match status" value="1"/>
</dbReference>
<comment type="caution">
    <text evidence="4">The sequence shown here is derived from an EMBL/GenBank/DDBJ whole genome shotgun (WGS) entry which is preliminary data.</text>
</comment>
<dbReference type="AlphaFoldDB" id="A0A2W1GBE8"/>
<dbReference type="Pfam" id="PF02866">
    <property type="entry name" value="Ldh_1_C"/>
    <property type="match status" value="1"/>
</dbReference>
<reference evidence="5" key="1">
    <citation type="journal article" date="2022" name="Microb. Genom.">
        <title>A global pangenome for the wheat fungal pathogen Pyrenophora tritici-repentis and prediction of effector protein structural homology.</title>
        <authorList>
            <person name="Moolhuijzen P.M."/>
            <person name="See P.T."/>
            <person name="Shi G."/>
            <person name="Powell H.R."/>
            <person name="Cockram J."/>
            <person name="Jorgensen L.N."/>
            <person name="Benslimane H."/>
            <person name="Strelkov S.E."/>
            <person name="Turner J."/>
            <person name="Liu Z."/>
            <person name="Moffat C.S."/>
        </authorList>
    </citation>
    <scope>NUCLEOTIDE SEQUENCE [LARGE SCALE GENOMIC DNA]</scope>
</reference>
<dbReference type="CDD" id="cd00300">
    <property type="entry name" value="LDH_like"/>
    <property type="match status" value="1"/>
</dbReference>
<dbReference type="InterPro" id="IPR022383">
    <property type="entry name" value="Lactate/malate_DH_C"/>
</dbReference>
<sequence length="329" mass="34946">MPQHPKHTSQIAILGAGDVGATIAYSLIMNPAAGDILMVDPKEEVRDAQVQDLSDATFHGNTSTRIRAGTHEEAGQCDIVVIAAGAKQKKGEPQTHLQVTHNEIASLTHTGESRTDLIGRNKAILESAISDMKTFRADTVLLIVANPVDILTFFAQKFSGLPKQQVIGSGTFLDSARLRGILASKAEVAASSIEAYVLGEHGESQFVAWSLASIGGVALEKAMPSDTKGIDKEAIEEETRNKASSIIQNKGATNYGIGGVAASICKSVLFDEKIIRPVSCWQAGLGVCLSVPVVLGRKGVVRVLDVKLNDEEKGKLEKSAKALREVIEA</sequence>
<dbReference type="SUPFAM" id="SSF56327">
    <property type="entry name" value="LDH C-terminal domain-like"/>
    <property type="match status" value="1"/>
</dbReference>
<dbReference type="SUPFAM" id="SSF51735">
    <property type="entry name" value="NAD(P)-binding Rossmann-fold domains"/>
    <property type="match status" value="1"/>
</dbReference>
<dbReference type="GO" id="GO:0004459">
    <property type="term" value="F:L-lactate dehydrogenase (NAD+) activity"/>
    <property type="evidence" value="ECO:0007669"/>
    <property type="project" value="TreeGrafter"/>
</dbReference>
<organism evidence="4 5">
    <name type="scientific">Pyrenophora tritici-repentis</name>
    <dbReference type="NCBI Taxonomy" id="45151"/>
    <lineage>
        <taxon>Eukaryota</taxon>
        <taxon>Fungi</taxon>
        <taxon>Dikarya</taxon>
        <taxon>Ascomycota</taxon>
        <taxon>Pezizomycotina</taxon>
        <taxon>Dothideomycetes</taxon>
        <taxon>Pleosporomycetidae</taxon>
        <taxon>Pleosporales</taxon>
        <taxon>Pleosporineae</taxon>
        <taxon>Pleosporaceae</taxon>
        <taxon>Pyrenophora</taxon>
    </lineage>
</organism>
<dbReference type="Gene3D" id="3.40.50.720">
    <property type="entry name" value="NAD(P)-binding Rossmann-like Domain"/>
    <property type="match status" value="2"/>
</dbReference>